<dbReference type="RefSeq" id="WP_035135178.1">
    <property type="nucleotide sequence ID" value="NZ_JRLV01000017.1"/>
</dbReference>
<protein>
    <submittedName>
        <fullName evidence="6">Membrane protein</fullName>
    </submittedName>
</protein>
<dbReference type="Gene3D" id="2.60.40.1930">
    <property type="match status" value="1"/>
</dbReference>
<dbReference type="Pfam" id="PF01835">
    <property type="entry name" value="MG2"/>
    <property type="match status" value="1"/>
</dbReference>
<dbReference type="InterPro" id="IPR041246">
    <property type="entry name" value="Bact_MG10"/>
</dbReference>
<dbReference type="InterPro" id="IPR041203">
    <property type="entry name" value="Bact_A2M_MG5"/>
</dbReference>
<dbReference type="InterPro" id="IPR002890">
    <property type="entry name" value="MG2"/>
</dbReference>
<dbReference type="SMART" id="SM01419">
    <property type="entry name" value="Thiol-ester_cl"/>
    <property type="match status" value="1"/>
</dbReference>
<accession>A0A0A2LTC2</accession>
<evidence type="ECO:0000313" key="6">
    <source>
        <dbReference type="EMBL" id="KGO79425.1"/>
    </source>
</evidence>
<dbReference type="CDD" id="cd02891">
    <property type="entry name" value="A2M_like"/>
    <property type="match status" value="1"/>
</dbReference>
<dbReference type="Pfam" id="PF07678">
    <property type="entry name" value="TED_complement"/>
    <property type="match status" value="1"/>
</dbReference>
<dbReference type="InterPro" id="IPR041462">
    <property type="entry name" value="Bact_A2M_MG6"/>
</dbReference>
<evidence type="ECO:0000256" key="2">
    <source>
        <dbReference type="ARBA" id="ARBA00022729"/>
    </source>
</evidence>
<reference evidence="6 7" key="1">
    <citation type="submission" date="2013-09" db="EMBL/GenBank/DDBJ databases">
        <authorList>
            <person name="Zeng Z."/>
            <person name="Chen C."/>
        </authorList>
    </citation>
    <scope>NUCLEOTIDE SEQUENCE [LARGE SCALE GENOMIC DNA]</scope>
    <source>
        <strain evidence="6 7">F44-8</strain>
    </source>
</reference>
<feature type="chain" id="PRO_5001991462" evidence="3">
    <location>
        <begin position="24"/>
        <end position="1841"/>
    </location>
</feature>
<evidence type="ECO:0000256" key="3">
    <source>
        <dbReference type="SAM" id="SignalP"/>
    </source>
</evidence>
<dbReference type="Pfam" id="PF17973">
    <property type="entry name" value="bMG10"/>
    <property type="match status" value="1"/>
</dbReference>
<dbReference type="EMBL" id="JRLV01000017">
    <property type="protein sequence ID" value="KGO79425.1"/>
    <property type="molecule type" value="Genomic_DNA"/>
</dbReference>
<evidence type="ECO:0000259" key="4">
    <source>
        <dbReference type="SMART" id="SM01359"/>
    </source>
</evidence>
<dbReference type="eggNOG" id="COG2373">
    <property type="taxonomic scope" value="Bacteria"/>
</dbReference>
<comment type="caution">
    <text evidence="6">The sequence shown here is derived from an EMBL/GenBank/DDBJ whole genome shotgun (WGS) entry which is preliminary data.</text>
</comment>
<dbReference type="InterPro" id="IPR011626">
    <property type="entry name" value="Alpha-macroglobulin_TED"/>
</dbReference>
<keyword evidence="7" id="KW-1185">Reference proteome</keyword>
<dbReference type="Pfam" id="PF07703">
    <property type="entry name" value="A2M_BRD"/>
    <property type="match status" value="1"/>
</dbReference>
<dbReference type="PANTHER" id="PTHR40094:SF1">
    <property type="entry name" value="UBIQUITIN DOMAIN-CONTAINING PROTEIN"/>
    <property type="match status" value="1"/>
</dbReference>
<dbReference type="InterPro" id="IPR047565">
    <property type="entry name" value="Alpha-macroglob_thiol-ester_cl"/>
</dbReference>
<dbReference type="InterPro" id="IPR001599">
    <property type="entry name" value="Macroglobln_a2"/>
</dbReference>
<dbReference type="Pfam" id="PF00207">
    <property type="entry name" value="A2M"/>
    <property type="match status" value="1"/>
</dbReference>
<dbReference type="SMART" id="SM01360">
    <property type="entry name" value="A2M"/>
    <property type="match status" value="1"/>
</dbReference>
<evidence type="ECO:0000313" key="7">
    <source>
        <dbReference type="Proteomes" id="UP000030129"/>
    </source>
</evidence>
<dbReference type="GO" id="GO:0004866">
    <property type="term" value="F:endopeptidase inhibitor activity"/>
    <property type="evidence" value="ECO:0007669"/>
    <property type="project" value="InterPro"/>
</dbReference>
<dbReference type="Pfam" id="PF11974">
    <property type="entry name" value="bMG3"/>
    <property type="match status" value="1"/>
</dbReference>
<proteinExistence type="inferred from homology"/>
<organism evidence="6 7">
    <name type="scientific">Flavobacterium beibuense F44-8</name>
    <dbReference type="NCBI Taxonomy" id="1406840"/>
    <lineage>
        <taxon>Bacteria</taxon>
        <taxon>Pseudomonadati</taxon>
        <taxon>Bacteroidota</taxon>
        <taxon>Flavobacteriia</taxon>
        <taxon>Flavobacteriales</taxon>
        <taxon>Flavobacteriaceae</taxon>
        <taxon>Flavobacterium</taxon>
    </lineage>
</organism>
<gene>
    <name evidence="6" type="ORF">Q763_13715</name>
</gene>
<feature type="signal peptide" evidence="3">
    <location>
        <begin position="1"/>
        <end position="23"/>
    </location>
</feature>
<sequence length="1841" mass="205353">MKTFKLILLFAAVAILHSCSKKSSEDFESDFSQYREYITSFTSGVISTHADIGVGLAFDKKEWQLNQELDSDYYSISPSVAGKVIYLPGNMIAFKPDQPLKSGTEYRVTLHLSEFIDLPKELKDFNFIVKTLEQDFMVTTKDLQSYSKDVQFLNAELRTSDYIDAATAKKLVRAEQDGRQLAIRFDEKLASQTEFPFIIDSIQRQEEDSNIKIIWNGKPFDIDREGSEEFTIPGKNNFKVIGIDVSLADSQVMYINFSDPLKKEQNFDGLVSVQGVSNLKFSVDGNLLKVFFSDALTGSLLVEVFQGIESTDGYKTKETYSTKVLFEQLKPEVKFLKSGTILPGSNNLKLNFQAVNLSAVDVKVYRIYENNILQFLQENEINGSYIRNVALPVAKKTITLNTDKMADYSKWNSYALDLSTIITPEKGAIYRVEMGIKKAYSLYRCDSGESTEESDDAEAEEDQELEEYYPGMRGDYDYYDYYDYDYDWRDRDNPCTKSYFYNRDIATNVLASDLGVIAKRGEDNSYYFAVSSIITTEAVAGAKVAIYNYQQQKLAEGETNGDGAITLTSDKHAYFAIVKKGDNTTYVKMGEGNSQSVSNFDVDGTRLQKGLKGYVYGERGVWRPGDTLFIGFILNDKAAKLPPSHPIKLRLSDPNGKMVYETVQSHSAKNHYKFIVPTQQSAPTGNWQAVVSVGGAKFYKSIKIETIKPNRLKIKNGFDGKTIYASQKNVAKVDVAWLHGAVAKDLKLEMQAKFLNQKTTFKGYVNYQFDDPAQRFSTEEMNIFAGKTDANGTATVTLQPKLQVRAPGMLKTVIMTKAYEKGGDFSTDVITSTYSPYDTYVGVRLPEGNKYGILENGKSNKIEVATVSDNGKPKAKRQLTAKVFKVRWSWWWDASHGNVSSYSSAISNTPYYETEITTDANGKASFNFSTDKNEWGRFLIRVTDEDGGHSAGGTILIDYPYWSGRTKNNGGDEAKMLVFTTDKEKYSVGEKVKVSFPSSEGGRALVSLENGSKVLETYWVKTEKGETQMEIPVTAKMAPNVYVNVTMIQPHATSKNDSPIRLYGIIPIEVVDKNTILEPQISMPDVLRPEQKFTVKVNEKTGKGMTYTLAIVDEGLLDLTRFKTPNAWNSFYAKEALGVKTWDVYDDVIGAYGGKVNQIFSIGGDEDLGGGKAKKANRFKPVVVYLGPFTIGKGETKSHEITLPKYVGSVRTMVVASNKDQSAYGSAEKATPVRSPLMLLASLPRKVTPGEKVTLPVTVFAMEKHVKNVTVQVKTNNGFIVNGSAKQTVSFNSPDEKVAYFDLEVGNLTGIGKVEIQAFSGSEKASYEVELDIMNPNPVTTDFKTVVLDPNSTATIDWESFGIPGSNKAKLEVSSFPSIDFNRRLDYLIQYPHGCLEQTTSSVFPQLYLSDIADIDEARKQKIQRNVAAGIERLAQFQVASGGFVYWPGNENPDDWGSSYVGHFLIEAEKKGYALPLNAKKQWLSYQKKMARQWRYSEGYHNDFAQAYRLYTLALAGAADLSSMNRLRETRGISNQAKLRLAAAYALAGQKNTGQSLLNQSNIDSDYSSGRGHYYYYGSAERNRAMALETLVVLGQKQKAFDVANKLAEALSSKEWMSTQTTAYCLYAMSKFAKENGGKGIDVAYTSAGKTQNITTGKTFADRALTVSANNSVTVKNNKAATLYVKVVYSGILPVGQEQTEQKGFTTRINFKDRAGNSIDPVSLAQGTEFVAEVYVTNTTGDRVDNVALTQIVPSGWEIVNTRFTDFGEATENKVDYTDIRDDRTNFYFTITPHQTKTFRILLNASYPGSYYLPGVQCEAMYDDSYIARTKGQWVKVEKQQ</sequence>
<name>A0A0A2LTC2_9FLAO</name>
<dbReference type="Pfam" id="PF17972">
    <property type="entry name" value="bMG5"/>
    <property type="match status" value="1"/>
</dbReference>
<feature type="domain" description="Alpha-2-macroglobulin" evidence="5">
    <location>
        <begin position="1183"/>
        <end position="1273"/>
    </location>
</feature>
<dbReference type="InterPro" id="IPR011625">
    <property type="entry name" value="A2M_N_BRD"/>
</dbReference>
<dbReference type="InterPro" id="IPR051802">
    <property type="entry name" value="YfhM-like"/>
</dbReference>
<dbReference type="Pfam" id="PF17962">
    <property type="entry name" value="bMG6"/>
    <property type="match status" value="1"/>
</dbReference>
<dbReference type="InterPro" id="IPR008930">
    <property type="entry name" value="Terpenoid_cyclase/PrenylTrfase"/>
</dbReference>
<dbReference type="SUPFAM" id="SSF48239">
    <property type="entry name" value="Terpenoid cyclases/Protein prenyltransferases"/>
    <property type="match status" value="1"/>
</dbReference>
<dbReference type="InterPro" id="IPR013783">
    <property type="entry name" value="Ig-like_fold"/>
</dbReference>
<keyword evidence="2 3" id="KW-0732">Signal</keyword>
<comment type="similarity">
    <text evidence="1">Belongs to the protease inhibitor I39 (alpha-2-macroglobulin) family. Bacterial alpha-2-macroglobulin subfamily.</text>
</comment>
<feature type="domain" description="Alpha-2-macroglobulin bait region" evidence="4">
    <location>
        <begin position="977"/>
        <end position="1119"/>
    </location>
</feature>
<dbReference type="GO" id="GO:0005615">
    <property type="term" value="C:extracellular space"/>
    <property type="evidence" value="ECO:0007669"/>
    <property type="project" value="InterPro"/>
</dbReference>
<dbReference type="PANTHER" id="PTHR40094">
    <property type="entry name" value="ALPHA-2-MACROGLOBULIN HOMOLOG"/>
    <property type="match status" value="1"/>
</dbReference>
<dbReference type="InterPro" id="IPR021868">
    <property type="entry name" value="Alpha_2_Macroglob_MG3"/>
</dbReference>
<dbReference type="Gene3D" id="1.50.10.20">
    <property type="match status" value="1"/>
</dbReference>
<dbReference type="STRING" id="1406840.Q763_13715"/>
<evidence type="ECO:0000259" key="5">
    <source>
        <dbReference type="SMART" id="SM01360"/>
    </source>
</evidence>
<dbReference type="SMART" id="SM01359">
    <property type="entry name" value="A2M_N_2"/>
    <property type="match status" value="1"/>
</dbReference>
<evidence type="ECO:0000256" key="1">
    <source>
        <dbReference type="ARBA" id="ARBA00010556"/>
    </source>
</evidence>
<dbReference type="Gene3D" id="2.60.40.10">
    <property type="entry name" value="Immunoglobulins"/>
    <property type="match status" value="1"/>
</dbReference>
<dbReference type="Proteomes" id="UP000030129">
    <property type="component" value="Unassembled WGS sequence"/>
</dbReference>